<accession>B9F857</accession>
<dbReference type="Proteomes" id="UP000007752">
    <property type="component" value="Chromosome 3"/>
</dbReference>
<evidence type="ECO:0000313" key="2">
    <source>
        <dbReference type="EMBL" id="EEE58955.1"/>
    </source>
</evidence>
<proteinExistence type="predicted"/>
<name>B9F857_ORYSJ</name>
<feature type="region of interest" description="Disordered" evidence="1">
    <location>
        <begin position="32"/>
        <end position="76"/>
    </location>
</feature>
<reference evidence="2" key="1">
    <citation type="journal article" date="2005" name="PLoS Biol.">
        <title>The genomes of Oryza sativa: a history of duplications.</title>
        <authorList>
            <person name="Yu J."/>
            <person name="Wang J."/>
            <person name="Lin W."/>
            <person name="Li S."/>
            <person name="Li H."/>
            <person name="Zhou J."/>
            <person name="Ni P."/>
            <person name="Dong W."/>
            <person name="Hu S."/>
            <person name="Zeng C."/>
            <person name="Zhang J."/>
            <person name="Zhang Y."/>
            <person name="Li R."/>
            <person name="Xu Z."/>
            <person name="Li S."/>
            <person name="Li X."/>
            <person name="Zheng H."/>
            <person name="Cong L."/>
            <person name="Lin L."/>
            <person name="Yin J."/>
            <person name="Geng J."/>
            <person name="Li G."/>
            <person name="Shi J."/>
            <person name="Liu J."/>
            <person name="Lv H."/>
            <person name="Li J."/>
            <person name="Wang J."/>
            <person name="Deng Y."/>
            <person name="Ran L."/>
            <person name="Shi X."/>
            <person name="Wang X."/>
            <person name="Wu Q."/>
            <person name="Li C."/>
            <person name="Ren X."/>
            <person name="Wang J."/>
            <person name="Wang X."/>
            <person name="Li D."/>
            <person name="Liu D."/>
            <person name="Zhang X."/>
            <person name="Ji Z."/>
            <person name="Zhao W."/>
            <person name="Sun Y."/>
            <person name="Zhang Z."/>
            <person name="Bao J."/>
            <person name="Han Y."/>
            <person name="Dong L."/>
            <person name="Ji J."/>
            <person name="Chen P."/>
            <person name="Wu S."/>
            <person name="Liu J."/>
            <person name="Xiao Y."/>
            <person name="Bu D."/>
            <person name="Tan J."/>
            <person name="Yang L."/>
            <person name="Ye C."/>
            <person name="Zhang J."/>
            <person name="Xu J."/>
            <person name="Zhou Y."/>
            <person name="Yu Y."/>
            <person name="Zhang B."/>
            <person name="Zhuang S."/>
            <person name="Wei H."/>
            <person name="Liu B."/>
            <person name="Lei M."/>
            <person name="Yu H."/>
            <person name="Li Y."/>
            <person name="Xu H."/>
            <person name="Wei S."/>
            <person name="He X."/>
            <person name="Fang L."/>
            <person name="Zhang Z."/>
            <person name="Zhang Y."/>
            <person name="Huang X."/>
            <person name="Su Z."/>
            <person name="Tong W."/>
            <person name="Li J."/>
            <person name="Tong Z."/>
            <person name="Li S."/>
            <person name="Ye J."/>
            <person name="Wang L."/>
            <person name="Fang L."/>
            <person name="Lei T."/>
            <person name="Chen C."/>
            <person name="Chen H."/>
            <person name="Xu Z."/>
            <person name="Li H."/>
            <person name="Huang H."/>
            <person name="Zhang F."/>
            <person name="Xu H."/>
            <person name="Li N."/>
            <person name="Zhao C."/>
            <person name="Li S."/>
            <person name="Dong L."/>
            <person name="Huang Y."/>
            <person name="Li L."/>
            <person name="Xi Y."/>
            <person name="Qi Q."/>
            <person name="Li W."/>
            <person name="Zhang B."/>
            <person name="Hu W."/>
            <person name="Zhang Y."/>
            <person name="Tian X."/>
            <person name="Jiao Y."/>
            <person name="Liang X."/>
            <person name="Jin J."/>
            <person name="Gao L."/>
            <person name="Zheng W."/>
            <person name="Hao B."/>
            <person name="Liu S."/>
            <person name="Wang W."/>
            <person name="Yuan L."/>
            <person name="Cao M."/>
            <person name="McDermott J."/>
            <person name="Samudrala R."/>
            <person name="Wang J."/>
            <person name="Wong G.K."/>
            <person name="Yang H."/>
        </authorList>
    </citation>
    <scope>NUCLEOTIDE SEQUENCE [LARGE SCALE GENOMIC DNA]</scope>
</reference>
<reference evidence="2" key="2">
    <citation type="submission" date="2008-12" db="EMBL/GenBank/DDBJ databases">
        <title>Improved gene annotation of the rice (Oryza sativa) genomes.</title>
        <authorList>
            <person name="Wang J."/>
            <person name="Li R."/>
            <person name="Fan W."/>
            <person name="Huang Q."/>
            <person name="Zhang J."/>
            <person name="Zhou Y."/>
            <person name="Hu Y."/>
            <person name="Zi S."/>
            <person name="Li J."/>
            <person name="Ni P."/>
            <person name="Zheng H."/>
            <person name="Zhang Y."/>
            <person name="Zhao M."/>
            <person name="Hao Q."/>
            <person name="McDermott J."/>
            <person name="Samudrala R."/>
            <person name="Kristiansen K."/>
            <person name="Wong G.K.-S."/>
        </authorList>
    </citation>
    <scope>NUCLEOTIDE SEQUENCE</scope>
</reference>
<dbReference type="AlphaFoldDB" id="B9F857"/>
<sequence length="134" mass="14042">MDCVGSGKEGGVSLEETVPLLEYMRLSQSAWLPDDMDPLKSDANGEPAADADGDAEAVGSGAEGIEASQGAPVPAAVAATKADSVEADRLHQPVSHRYLSTLTPPRNFGWRRELVLEAAIAISREEKGTILSPV</sequence>
<protein>
    <submittedName>
        <fullName evidence="2">Uncharacterized protein</fullName>
    </submittedName>
</protein>
<evidence type="ECO:0000256" key="1">
    <source>
        <dbReference type="SAM" id="MobiDB-lite"/>
    </source>
</evidence>
<dbReference type="EMBL" id="CM000140">
    <property type="protein sequence ID" value="EEE58955.1"/>
    <property type="molecule type" value="Genomic_DNA"/>
</dbReference>
<organism evidence="2">
    <name type="scientific">Oryza sativa subsp. japonica</name>
    <name type="common">Rice</name>
    <dbReference type="NCBI Taxonomy" id="39947"/>
    <lineage>
        <taxon>Eukaryota</taxon>
        <taxon>Viridiplantae</taxon>
        <taxon>Streptophyta</taxon>
        <taxon>Embryophyta</taxon>
        <taxon>Tracheophyta</taxon>
        <taxon>Spermatophyta</taxon>
        <taxon>Magnoliopsida</taxon>
        <taxon>Liliopsida</taxon>
        <taxon>Poales</taxon>
        <taxon>Poaceae</taxon>
        <taxon>BOP clade</taxon>
        <taxon>Oryzoideae</taxon>
        <taxon>Oryzeae</taxon>
        <taxon>Oryzinae</taxon>
        <taxon>Oryza</taxon>
        <taxon>Oryza sativa</taxon>
    </lineage>
</organism>
<gene>
    <name evidence="2" type="ORF">OsJ_10637</name>
</gene>